<proteinExistence type="predicted"/>
<reference evidence="1" key="1">
    <citation type="journal article" date="2019" name="Sci. Rep.">
        <title>Draft genome of Tanacetum cinerariifolium, the natural source of mosquito coil.</title>
        <authorList>
            <person name="Yamashiro T."/>
            <person name="Shiraishi A."/>
            <person name="Satake H."/>
            <person name="Nakayama K."/>
        </authorList>
    </citation>
    <scope>NUCLEOTIDE SEQUENCE</scope>
</reference>
<name>A0A699L9W1_TANCI</name>
<organism evidence="1">
    <name type="scientific">Tanacetum cinerariifolium</name>
    <name type="common">Dalmatian daisy</name>
    <name type="synonym">Chrysanthemum cinerariifolium</name>
    <dbReference type="NCBI Taxonomy" id="118510"/>
    <lineage>
        <taxon>Eukaryota</taxon>
        <taxon>Viridiplantae</taxon>
        <taxon>Streptophyta</taxon>
        <taxon>Embryophyta</taxon>
        <taxon>Tracheophyta</taxon>
        <taxon>Spermatophyta</taxon>
        <taxon>Magnoliopsida</taxon>
        <taxon>eudicotyledons</taxon>
        <taxon>Gunneridae</taxon>
        <taxon>Pentapetalae</taxon>
        <taxon>asterids</taxon>
        <taxon>campanulids</taxon>
        <taxon>Asterales</taxon>
        <taxon>Asteraceae</taxon>
        <taxon>Asteroideae</taxon>
        <taxon>Anthemideae</taxon>
        <taxon>Anthemidinae</taxon>
        <taxon>Tanacetum</taxon>
    </lineage>
</organism>
<comment type="caution">
    <text evidence="1">The sequence shown here is derived from an EMBL/GenBank/DDBJ whole genome shotgun (WGS) entry which is preliminary data.</text>
</comment>
<accession>A0A699L9W1</accession>
<evidence type="ECO:0000313" key="1">
    <source>
        <dbReference type="EMBL" id="GFB24009.1"/>
    </source>
</evidence>
<dbReference type="AlphaFoldDB" id="A0A699L9W1"/>
<gene>
    <name evidence="1" type="ORF">Tci_695980</name>
</gene>
<dbReference type="EMBL" id="BKCJ010582994">
    <property type="protein sequence ID" value="GFB24009.1"/>
    <property type="molecule type" value="Genomic_DNA"/>
</dbReference>
<feature type="non-terminal residue" evidence="1">
    <location>
        <position position="77"/>
    </location>
</feature>
<sequence>MLADYNSGKDRNFNIILDPKIVAKQLELEGKRKLRTRETTDNKKVSKLYDREEPGICNVLLSQKELKDVIPTEIEIQ</sequence>
<protein>
    <submittedName>
        <fullName evidence="1">Uncharacterized protein</fullName>
    </submittedName>
</protein>